<feature type="domain" description="DUF4097" evidence="1">
    <location>
        <begin position="222"/>
        <end position="387"/>
    </location>
</feature>
<sequence length="391" mass="41637">MQKIKCYNGRASIVGLTLFAFTILAILGAFNSPTNAADRERSWHIDARSLTIRNMIGSVKVEPASGNEFVVTAVIGGKNSDGHLLEFKLDEGKSTLLNVVYPLDKYRKYKYPEHKGKTSFSGWNFDDDVSVLSKVFRASNKKITVSNNSGEVEVWCDFHIQIPEGKVLKVENGVGKMDAVDAVGDITLDTASGNLSFTNCRGELTADTGSGDVSVKQVGGEILIDTGSGDVEGTDIKGPIDIDTGSGDVFLKEMQCAQILVDTGSGSVQLFNFISDKVDVDTGSGDVTLDGVSAGYINIDTGSGDVEVILDETPRGKLLVDTGSGGIHLELPRDASAELQADTGNGKIHFKLPEAVDVTTSKDELELTLGDGDLDIELDTGSGNIRIFSES</sequence>
<evidence type="ECO:0000313" key="3">
    <source>
        <dbReference type="Proteomes" id="UP000777784"/>
    </source>
</evidence>
<proteinExistence type="predicted"/>
<dbReference type="Pfam" id="PF13349">
    <property type="entry name" value="DUF4097"/>
    <property type="match status" value="1"/>
</dbReference>
<organism evidence="2 3">
    <name type="scientific">Eiseniibacteriota bacterium</name>
    <dbReference type="NCBI Taxonomy" id="2212470"/>
    <lineage>
        <taxon>Bacteria</taxon>
        <taxon>Candidatus Eiseniibacteriota</taxon>
    </lineage>
</organism>
<dbReference type="AlphaFoldDB" id="A0A948W6P2"/>
<comment type="caution">
    <text evidence="2">The sequence shown here is derived from an EMBL/GenBank/DDBJ whole genome shotgun (WGS) entry which is preliminary data.</text>
</comment>
<evidence type="ECO:0000259" key="1">
    <source>
        <dbReference type="Pfam" id="PF13349"/>
    </source>
</evidence>
<dbReference type="Proteomes" id="UP000777784">
    <property type="component" value="Unassembled WGS sequence"/>
</dbReference>
<gene>
    <name evidence="2" type="ORF">KJ970_12405</name>
</gene>
<accession>A0A948W6P2</accession>
<evidence type="ECO:0000313" key="2">
    <source>
        <dbReference type="EMBL" id="MBU2691719.1"/>
    </source>
</evidence>
<dbReference type="EMBL" id="JAHJDP010000074">
    <property type="protein sequence ID" value="MBU2691719.1"/>
    <property type="molecule type" value="Genomic_DNA"/>
</dbReference>
<dbReference type="PANTHER" id="PTHR34094:SF1">
    <property type="entry name" value="PROTEIN FAM185A"/>
    <property type="match status" value="1"/>
</dbReference>
<dbReference type="InterPro" id="IPR025164">
    <property type="entry name" value="Toastrack_DUF4097"/>
</dbReference>
<dbReference type="Gene3D" id="2.160.20.120">
    <property type="match status" value="1"/>
</dbReference>
<name>A0A948W6P2_UNCEI</name>
<dbReference type="PANTHER" id="PTHR34094">
    <property type="match status" value="1"/>
</dbReference>
<protein>
    <submittedName>
        <fullName evidence="2">DUF4097 domain-containing protein</fullName>
    </submittedName>
</protein>
<reference evidence="2" key="1">
    <citation type="submission" date="2021-05" db="EMBL/GenBank/DDBJ databases">
        <title>Energy efficiency and biological interactions define the core microbiome of deep oligotrophic groundwater.</title>
        <authorList>
            <person name="Mehrshad M."/>
            <person name="Lopez-Fernandez M."/>
            <person name="Bell E."/>
            <person name="Bernier-Latmani R."/>
            <person name="Bertilsson S."/>
            <person name="Dopson M."/>
        </authorList>
    </citation>
    <scope>NUCLEOTIDE SEQUENCE</scope>
    <source>
        <strain evidence="2">Modern_marine.mb.64</strain>
    </source>
</reference>